<dbReference type="Pfam" id="PF11209">
    <property type="entry name" value="LmeA"/>
    <property type="match status" value="1"/>
</dbReference>
<gene>
    <name evidence="1" type="ORF">GL263_01075</name>
</gene>
<organism evidence="1 2">
    <name type="scientific">Streptomyces durbertensis</name>
    <dbReference type="NCBI Taxonomy" id="2448886"/>
    <lineage>
        <taxon>Bacteria</taxon>
        <taxon>Bacillati</taxon>
        <taxon>Actinomycetota</taxon>
        <taxon>Actinomycetes</taxon>
        <taxon>Kitasatosporales</taxon>
        <taxon>Streptomycetaceae</taxon>
        <taxon>Streptomyces</taxon>
    </lineage>
</organism>
<dbReference type="Proteomes" id="UP000766698">
    <property type="component" value="Unassembled WGS sequence"/>
</dbReference>
<name>A0ABR6EAR6_9ACTN</name>
<protein>
    <submittedName>
        <fullName evidence="1">DUF2993 domain-containing protein</fullName>
    </submittedName>
</protein>
<keyword evidence="2" id="KW-1185">Reference proteome</keyword>
<comment type="caution">
    <text evidence="1">The sequence shown here is derived from an EMBL/GenBank/DDBJ whole genome shotgun (WGS) entry which is preliminary data.</text>
</comment>
<accession>A0ABR6EAR6</accession>
<sequence length="234" mass="24628">MRALRITLIVLLVLAGLFTGADRLAVKLVEDRMEDRLAASQNASGAEVSIKGFPFLTQVAAKRLDAVDARLTGLTTQSGGQALRVNEFEIQARDINVSGDFSSAVASSATGTAHLTYRDLTDAADEGITVGYAGETAEGEAKVRVTGKLALPLNQQFERSTTSTITVENGDTLRLRADAIPGAGVPGLEDLVRRKIDYTRQIDGLPAGVALTSVTADKEGVDLHFTGQDVAVTG</sequence>
<dbReference type="RefSeq" id="WP_182853607.1">
    <property type="nucleotide sequence ID" value="NZ_WMLF01000007.1"/>
</dbReference>
<reference evidence="2" key="1">
    <citation type="journal article" date="2020" name="Syst. Appl. Microbiol.">
        <title>Streptomyces alkaliterrae sp. nov., isolated from an alkaline soil, and emended descriptions of Streptomyces alkaliphilus, Streptomyces calidiresistens and Streptomyces durbertensis.</title>
        <authorList>
            <person name="Swiecimska M."/>
            <person name="Golinska P."/>
            <person name="Nouioui I."/>
            <person name="Wypij M."/>
            <person name="Rai M."/>
            <person name="Sangal V."/>
            <person name="Goodfellow M."/>
        </authorList>
    </citation>
    <scope>NUCLEOTIDE SEQUENCE [LARGE SCALE GENOMIC DNA]</scope>
    <source>
        <strain evidence="2">DSM 104538</strain>
    </source>
</reference>
<dbReference type="InterPro" id="IPR021373">
    <property type="entry name" value="DUF2993"/>
</dbReference>
<evidence type="ECO:0000313" key="1">
    <source>
        <dbReference type="EMBL" id="MBB1242177.1"/>
    </source>
</evidence>
<dbReference type="EMBL" id="WMLF01000007">
    <property type="protein sequence ID" value="MBB1242177.1"/>
    <property type="molecule type" value="Genomic_DNA"/>
</dbReference>
<evidence type="ECO:0000313" key="2">
    <source>
        <dbReference type="Proteomes" id="UP000766698"/>
    </source>
</evidence>
<proteinExistence type="predicted"/>